<dbReference type="AlphaFoldDB" id="A0A4R1HBE0"/>
<gene>
    <name evidence="3" type="ORF">DFR30_1981</name>
</gene>
<name>A0A4R1HBE0_9GAMM</name>
<dbReference type="Gene3D" id="2.60.120.200">
    <property type="match status" value="1"/>
</dbReference>
<dbReference type="SUPFAM" id="SSF49899">
    <property type="entry name" value="Concanavalin A-like lectins/glucanases"/>
    <property type="match status" value="1"/>
</dbReference>
<dbReference type="InterPro" id="IPR013320">
    <property type="entry name" value="ConA-like_dom_sf"/>
</dbReference>
<dbReference type="InterPro" id="IPR050258">
    <property type="entry name" value="Leguminous_Lectin"/>
</dbReference>
<dbReference type="Proteomes" id="UP000295707">
    <property type="component" value="Unassembled WGS sequence"/>
</dbReference>
<dbReference type="PANTHER" id="PTHR32401">
    <property type="entry name" value="CONCANAVALIN A-LIKE LECTIN FAMILY PROTEIN"/>
    <property type="match status" value="1"/>
</dbReference>
<feature type="region of interest" description="Disordered" evidence="1">
    <location>
        <begin position="32"/>
        <end position="55"/>
    </location>
</feature>
<organism evidence="3 4">
    <name type="scientific">Thiogranum longum</name>
    <dbReference type="NCBI Taxonomy" id="1537524"/>
    <lineage>
        <taxon>Bacteria</taxon>
        <taxon>Pseudomonadati</taxon>
        <taxon>Pseudomonadota</taxon>
        <taxon>Gammaproteobacteria</taxon>
        <taxon>Chromatiales</taxon>
        <taxon>Ectothiorhodospiraceae</taxon>
        <taxon>Thiogranum</taxon>
    </lineage>
</organism>
<comment type="caution">
    <text evidence="3">The sequence shown here is derived from an EMBL/GenBank/DDBJ whole genome shotgun (WGS) entry which is preliminary data.</text>
</comment>
<dbReference type="PANTHER" id="PTHR32401:SF48">
    <property type="entry name" value="LEGUME LECTIN DOMAIN-CONTAINING PROTEIN"/>
    <property type="match status" value="1"/>
</dbReference>
<evidence type="ECO:0000313" key="4">
    <source>
        <dbReference type="Proteomes" id="UP000295707"/>
    </source>
</evidence>
<dbReference type="InterPro" id="IPR019825">
    <property type="entry name" value="Lectin_legB_Mn/Ca_BS"/>
</dbReference>
<sequence length="306" mass="32497">MNKTRQAWHFVPPILIVVLLVMMFDHSYAQKLPTAPDNRSETEDTGETGPAENGCRKYKLAAKGEMPSGISLGSLDDPSNITLSGTASMSDRTITLTDNLGQSGGAFYACKIELGGNASFSTSFQFRISQPMGATDNDKIQGADGIAFVVQTSSAKIGGYGGGLGLQGLEPSLGVEFDTWTNGWDADGNHIGIDVNGDLTSALALPVPTPMNNGAVWRAWVDYDGIGKQLSVRLSNGQNLTHRLDLEALLQSREAYVGFTSGTGSAGNLHQILSWDFIGQFAPDRFQPGTPSESHSAQGASAEETY</sequence>
<evidence type="ECO:0000313" key="3">
    <source>
        <dbReference type="EMBL" id="TCK18698.1"/>
    </source>
</evidence>
<evidence type="ECO:0000259" key="2">
    <source>
        <dbReference type="Pfam" id="PF00139"/>
    </source>
</evidence>
<keyword evidence="3" id="KW-0430">Lectin</keyword>
<dbReference type="GO" id="GO:0030246">
    <property type="term" value="F:carbohydrate binding"/>
    <property type="evidence" value="ECO:0007669"/>
    <property type="project" value="UniProtKB-KW"/>
</dbReference>
<dbReference type="EMBL" id="SMFX01000001">
    <property type="protein sequence ID" value="TCK18698.1"/>
    <property type="molecule type" value="Genomic_DNA"/>
</dbReference>
<keyword evidence="4" id="KW-1185">Reference proteome</keyword>
<accession>A0A4R1HBE0</accession>
<feature type="domain" description="Legume lectin" evidence="2">
    <location>
        <begin position="77"/>
        <end position="280"/>
    </location>
</feature>
<reference evidence="3 4" key="1">
    <citation type="submission" date="2019-03" db="EMBL/GenBank/DDBJ databases">
        <title>Genomic Encyclopedia of Type Strains, Phase IV (KMG-IV): sequencing the most valuable type-strain genomes for metagenomic binning, comparative biology and taxonomic classification.</title>
        <authorList>
            <person name="Goeker M."/>
        </authorList>
    </citation>
    <scope>NUCLEOTIDE SEQUENCE [LARGE SCALE GENOMIC DNA]</scope>
    <source>
        <strain evidence="3 4">DSM 19610</strain>
    </source>
</reference>
<dbReference type="InterPro" id="IPR056573">
    <property type="entry name" value="Lectin_L-type_dom"/>
</dbReference>
<protein>
    <submittedName>
        <fullName evidence="3">Legume-like lectin family protein</fullName>
    </submittedName>
</protein>
<feature type="region of interest" description="Disordered" evidence="1">
    <location>
        <begin position="286"/>
        <end position="306"/>
    </location>
</feature>
<dbReference type="OrthoDB" id="8901610at2"/>
<feature type="compositionally biased region" description="Polar residues" evidence="1">
    <location>
        <begin position="289"/>
        <end position="299"/>
    </location>
</feature>
<proteinExistence type="predicted"/>
<evidence type="ECO:0000256" key="1">
    <source>
        <dbReference type="SAM" id="MobiDB-lite"/>
    </source>
</evidence>
<dbReference type="PROSITE" id="PS00307">
    <property type="entry name" value="LECTIN_LEGUME_BETA"/>
    <property type="match status" value="1"/>
</dbReference>
<dbReference type="Pfam" id="PF00139">
    <property type="entry name" value="Lectin_legB"/>
    <property type="match status" value="1"/>
</dbReference>
<dbReference type="InterPro" id="IPR001220">
    <property type="entry name" value="Legume_lectin_dom"/>
</dbReference>
<dbReference type="CDD" id="cd01951">
    <property type="entry name" value="lectin_L-type"/>
    <property type="match status" value="1"/>
</dbReference>